<protein>
    <submittedName>
        <fullName evidence="1">Uncharacterized protein</fullName>
    </submittedName>
</protein>
<gene>
    <name evidence="1" type="ORF">HF838_25370</name>
</gene>
<evidence type="ECO:0000313" key="1">
    <source>
        <dbReference type="EMBL" id="NMF01520.1"/>
    </source>
</evidence>
<comment type="caution">
    <text evidence="1">The sequence shown here is derived from an EMBL/GenBank/DDBJ whole genome shotgun (WGS) entry which is preliminary data.</text>
</comment>
<dbReference type="RefSeq" id="WP_168976807.1">
    <property type="nucleotide sequence ID" value="NZ_JABAGO010000097.1"/>
</dbReference>
<dbReference type="AlphaFoldDB" id="A0A848D3Z3"/>
<dbReference type="Proteomes" id="UP000561326">
    <property type="component" value="Unassembled WGS sequence"/>
</dbReference>
<proteinExistence type="predicted"/>
<organism evidence="1 2">
    <name type="scientific">Aneurinibacillus aneurinilyticus</name>
    <name type="common">Bacillus aneurinolyticus</name>
    <dbReference type="NCBI Taxonomy" id="1391"/>
    <lineage>
        <taxon>Bacteria</taxon>
        <taxon>Bacillati</taxon>
        <taxon>Bacillota</taxon>
        <taxon>Bacilli</taxon>
        <taxon>Bacillales</taxon>
        <taxon>Paenibacillaceae</taxon>
        <taxon>Aneurinibacillus group</taxon>
        <taxon>Aneurinibacillus</taxon>
    </lineage>
</organism>
<reference evidence="1 2" key="1">
    <citation type="submission" date="2020-04" db="EMBL/GenBank/DDBJ databases">
        <authorList>
            <person name="Hitch T.C.A."/>
            <person name="Wylensek D."/>
            <person name="Clavel T."/>
        </authorList>
    </citation>
    <scope>NUCLEOTIDE SEQUENCE [LARGE SCALE GENOMIC DNA]</scope>
    <source>
        <strain evidence="1 2">WB01_D5_05</strain>
    </source>
</reference>
<evidence type="ECO:0000313" key="2">
    <source>
        <dbReference type="Proteomes" id="UP000561326"/>
    </source>
</evidence>
<dbReference type="EMBL" id="JABAGO010000097">
    <property type="protein sequence ID" value="NMF01520.1"/>
    <property type="molecule type" value="Genomic_DNA"/>
</dbReference>
<sequence>MTDQELRDAGTLQNRHKGSEEYSMFLSRHEPDVARLLTKVERLRKALHKIKKTIEDGVSWEIDSCYCIAHATLVEQK</sequence>
<accession>A0A848D3Z3</accession>
<name>A0A848D3Z3_ANEAE</name>